<comment type="subcellular location">
    <subcellularLocation>
        <location evidence="1">Cell membrane</location>
        <topology evidence="1">Multi-pass membrane protein</topology>
    </subcellularLocation>
    <subcellularLocation>
        <location evidence="6">Membrane</location>
        <topology evidence="6">Multi-pass membrane protein</topology>
    </subcellularLocation>
</comment>
<keyword evidence="6" id="KW-0813">Transport</keyword>
<keyword evidence="10" id="KW-1185">Reference proteome</keyword>
<reference evidence="9 10" key="1">
    <citation type="submission" date="2023-08" db="EMBL/GenBank/DDBJ databases">
        <title>Pleionea litopenaei sp. nov., isolated from stomach of juvenile Litopenaeus vannamei.</title>
        <authorList>
            <person name="Rho A.M."/>
            <person name="Hwang C.Y."/>
        </authorList>
    </citation>
    <scope>NUCLEOTIDE SEQUENCE [LARGE SCALE GENOMIC DNA]</scope>
    <source>
        <strain evidence="9 10">HL-JVS1</strain>
    </source>
</reference>
<sequence>MSVEVYLPPTVEADMPAVKREKLGKTLSIIAVILQIGIIGGLTTSLILMLQLFQSITLNGSGDAGRMSMGLSGALVPLLLGMIVALPGLFIASIALFVSSYRSKYTNIYFTISGIFWCLAIPVGTLFGLIFLVILIIKWRPNRSK</sequence>
<evidence type="ECO:0000313" key="10">
    <source>
        <dbReference type="Proteomes" id="UP001239782"/>
    </source>
</evidence>
<name>A0AA51X5D0_9GAMM</name>
<dbReference type="InterPro" id="IPR002898">
    <property type="entry name" value="MotA_ExbB_proton_chnl"/>
</dbReference>
<keyword evidence="4 7" id="KW-1133">Transmembrane helix</keyword>
<feature type="domain" description="MotA/TolQ/ExbB proton channel" evidence="8">
    <location>
        <begin position="20"/>
        <end position="94"/>
    </location>
</feature>
<accession>A0AA51X5D0</accession>
<feature type="transmembrane region" description="Helical" evidence="7">
    <location>
        <begin position="108"/>
        <end position="137"/>
    </location>
</feature>
<feature type="transmembrane region" description="Helical" evidence="7">
    <location>
        <begin position="29"/>
        <end position="53"/>
    </location>
</feature>
<keyword evidence="6" id="KW-0653">Protein transport</keyword>
<proteinExistence type="inferred from homology"/>
<dbReference type="GO" id="GO:0015031">
    <property type="term" value="P:protein transport"/>
    <property type="evidence" value="ECO:0007669"/>
    <property type="project" value="UniProtKB-KW"/>
</dbReference>
<evidence type="ECO:0000256" key="4">
    <source>
        <dbReference type="ARBA" id="ARBA00022989"/>
    </source>
</evidence>
<dbReference type="RefSeq" id="WP_309200916.1">
    <property type="nucleotide sequence ID" value="NZ_CP133548.1"/>
</dbReference>
<dbReference type="AlphaFoldDB" id="A0AA51X5D0"/>
<evidence type="ECO:0000256" key="3">
    <source>
        <dbReference type="ARBA" id="ARBA00022692"/>
    </source>
</evidence>
<organism evidence="9 10">
    <name type="scientific">Pleionea litopenaei</name>
    <dbReference type="NCBI Taxonomy" id="3070815"/>
    <lineage>
        <taxon>Bacteria</taxon>
        <taxon>Pseudomonadati</taxon>
        <taxon>Pseudomonadota</taxon>
        <taxon>Gammaproteobacteria</taxon>
        <taxon>Oceanospirillales</taxon>
        <taxon>Pleioneaceae</taxon>
        <taxon>Pleionea</taxon>
    </lineage>
</organism>
<keyword evidence="3 7" id="KW-0812">Transmembrane</keyword>
<dbReference type="Pfam" id="PF01618">
    <property type="entry name" value="MotA_ExbB"/>
    <property type="match status" value="1"/>
</dbReference>
<keyword evidence="5 7" id="KW-0472">Membrane</keyword>
<dbReference type="Proteomes" id="UP001239782">
    <property type="component" value="Chromosome"/>
</dbReference>
<evidence type="ECO:0000256" key="7">
    <source>
        <dbReference type="SAM" id="Phobius"/>
    </source>
</evidence>
<comment type="similarity">
    <text evidence="6">Belongs to the exbB/tolQ family.</text>
</comment>
<feature type="transmembrane region" description="Helical" evidence="7">
    <location>
        <begin position="74"/>
        <end position="96"/>
    </location>
</feature>
<dbReference type="KEGG" id="plei:Q9312_11105"/>
<evidence type="ECO:0000256" key="6">
    <source>
        <dbReference type="RuleBase" id="RU004057"/>
    </source>
</evidence>
<evidence type="ECO:0000313" key="9">
    <source>
        <dbReference type="EMBL" id="WMS85763.1"/>
    </source>
</evidence>
<evidence type="ECO:0000256" key="5">
    <source>
        <dbReference type="ARBA" id="ARBA00023136"/>
    </source>
</evidence>
<dbReference type="EMBL" id="CP133548">
    <property type="protein sequence ID" value="WMS85763.1"/>
    <property type="molecule type" value="Genomic_DNA"/>
</dbReference>
<dbReference type="GO" id="GO:0005886">
    <property type="term" value="C:plasma membrane"/>
    <property type="evidence" value="ECO:0007669"/>
    <property type="project" value="UniProtKB-SubCell"/>
</dbReference>
<keyword evidence="2" id="KW-1003">Cell membrane</keyword>
<evidence type="ECO:0000256" key="1">
    <source>
        <dbReference type="ARBA" id="ARBA00004651"/>
    </source>
</evidence>
<evidence type="ECO:0000259" key="8">
    <source>
        <dbReference type="Pfam" id="PF01618"/>
    </source>
</evidence>
<gene>
    <name evidence="9" type="ORF">Q9312_11105</name>
</gene>
<evidence type="ECO:0000256" key="2">
    <source>
        <dbReference type="ARBA" id="ARBA00022475"/>
    </source>
</evidence>
<protein>
    <submittedName>
        <fullName evidence="9">MotA/TolQ/ExbB proton channel family protein</fullName>
    </submittedName>
</protein>